<proteinExistence type="predicted"/>
<sequence length="91" mass="10516">MLLYGIKITIYDSTMKMFRKNTVKMYLLFFAFLFNSCTANKVADSLIQKSCKKITKFLDKDSDSNFEKDCVASLRENPESQKFAADITHSH</sequence>
<dbReference type="EMBL" id="LR031876">
    <property type="protein sequence ID" value="VDD38037.1"/>
    <property type="molecule type" value="Genomic_DNA"/>
</dbReference>
<reference evidence="1" key="1">
    <citation type="submission" date="2018-11" db="EMBL/GenBank/DDBJ databases">
        <authorList>
            <consortium name="Genoscope - CEA"/>
            <person name="William W."/>
        </authorList>
    </citation>
    <scope>NUCLEOTIDE SEQUENCE</scope>
</reference>
<name>A0A3P6E1Y8_BRAOL</name>
<evidence type="ECO:0000313" key="1">
    <source>
        <dbReference type="EMBL" id="VDD38037.1"/>
    </source>
</evidence>
<dbReference type="AlphaFoldDB" id="A0A3P6E1Y8"/>
<evidence type="ECO:0008006" key="2">
    <source>
        <dbReference type="Google" id="ProtNLM"/>
    </source>
</evidence>
<protein>
    <recommendedName>
        <fullName evidence="2">Pectinesterase inhibitor domain-containing protein</fullName>
    </recommendedName>
</protein>
<organism evidence="1">
    <name type="scientific">Brassica oleracea</name>
    <name type="common">Wild cabbage</name>
    <dbReference type="NCBI Taxonomy" id="3712"/>
    <lineage>
        <taxon>Eukaryota</taxon>
        <taxon>Viridiplantae</taxon>
        <taxon>Streptophyta</taxon>
        <taxon>Embryophyta</taxon>
        <taxon>Tracheophyta</taxon>
        <taxon>Spermatophyta</taxon>
        <taxon>Magnoliopsida</taxon>
        <taxon>eudicotyledons</taxon>
        <taxon>Gunneridae</taxon>
        <taxon>Pentapetalae</taxon>
        <taxon>rosids</taxon>
        <taxon>malvids</taxon>
        <taxon>Brassicales</taxon>
        <taxon>Brassicaceae</taxon>
        <taxon>Brassiceae</taxon>
        <taxon>Brassica</taxon>
    </lineage>
</organism>
<accession>A0A3P6E1Y8</accession>
<gene>
    <name evidence="1" type="ORF">BOLC7T43597H</name>
</gene>